<dbReference type="EC" id="1.1.1.206" evidence="1"/>
<proteinExistence type="predicted"/>
<dbReference type="Proteomes" id="UP000827976">
    <property type="component" value="Chromosome 16"/>
</dbReference>
<protein>
    <submittedName>
        <fullName evidence="1">Short-chain dehydrogenase/reductase SDR protein</fullName>
        <ecNumber evidence="1">1.1.1.206</ecNumber>
        <ecNumber evidence="1">1.1.1.236</ecNumber>
    </submittedName>
</protein>
<dbReference type="EC" id="1.1.1.236" evidence="1"/>
<accession>A0ACB7UH01</accession>
<keyword evidence="2" id="KW-1185">Reference proteome</keyword>
<name>A0ACB7UH01_DIOAL</name>
<keyword evidence="1" id="KW-0560">Oxidoreductase</keyword>
<evidence type="ECO:0000313" key="1">
    <source>
        <dbReference type="EMBL" id="KAH7659612.1"/>
    </source>
</evidence>
<dbReference type="EMBL" id="CM037026">
    <property type="protein sequence ID" value="KAH7659612.1"/>
    <property type="molecule type" value="Genomic_DNA"/>
</dbReference>
<reference evidence="2" key="1">
    <citation type="journal article" date="2022" name="Nat. Commun.">
        <title>Chromosome evolution and the genetic basis of agronomically important traits in greater yam.</title>
        <authorList>
            <person name="Bredeson J.V."/>
            <person name="Lyons J.B."/>
            <person name="Oniyinde I.O."/>
            <person name="Okereke N.R."/>
            <person name="Kolade O."/>
            <person name="Nnabue I."/>
            <person name="Nwadili C.O."/>
            <person name="Hribova E."/>
            <person name="Parker M."/>
            <person name="Nwogha J."/>
            <person name="Shu S."/>
            <person name="Carlson J."/>
            <person name="Kariba R."/>
            <person name="Muthemba S."/>
            <person name="Knop K."/>
            <person name="Barton G.J."/>
            <person name="Sherwood A.V."/>
            <person name="Lopez-Montes A."/>
            <person name="Asiedu R."/>
            <person name="Jamnadass R."/>
            <person name="Muchugi A."/>
            <person name="Goodstein D."/>
            <person name="Egesi C.N."/>
            <person name="Featherston J."/>
            <person name="Asfaw A."/>
            <person name="Simpson G.G."/>
            <person name="Dolezel J."/>
            <person name="Hendre P.S."/>
            <person name="Van Deynze A."/>
            <person name="Kumar P.L."/>
            <person name="Obidiegwu J.E."/>
            <person name="Bhattacharjee R."/>
            <person name="Rokhsar D.S."/>
        </authorList>
    </citation>
    <scope>NUCLEOTIDE SEQUENCE [LARGE SCALE GENOMIC DNA]</scope>
    <source>
        <strain evidence="2">cv. TDa95/00328</strain>
    </source>
</reference>
<sequence length="266" mass="28331">MDSGREKRWSLGGTTALVTGGARGIGCAIVEELARFGATVHVCDVNEAELNQRLQTWQELHLPITGSICDVSSHVQRENLMERISNIFDGKLNILVNNAGTGFLKPTVDCTAEELSFIMSTNFESAFHLCQLAHPLLKASGSGSIIFISSIAGLAGGLPISLYAASKGALNQLTRNLACEWAKDNIRSNSVAPGSIKTTLGPGPGPGSRYIETKENKERELSRIPLACVGEQEEVASLVAYLCLPTASYITGQIICVDGGRSINVL</sequence>
<gene>
    <name evidence="1" type="ORF">IHE45_16G041500</name>
</gene>
<organism evidence="1 2">
    <name type="scientific">Dioscorea alata</name>
    <name type="common">Purple yam</name>
    <dbReference type="NCBI Taxonomy" id="55571"/>
    <lineage>
        <taxon>Eukaryota</taxon>
        <taxon>Viridiplantae</taxon>
        <taxon>Streptophyta</taxon>
        <taxon>Embryophyta</taxon>
        <taxon>Tracheophyta</taxon>
        <taxon>Spermatophyta</taxon>
        <taxon>Magnoliopsida</taxon>
        <taxon>Liliopsida</taxon>
        <taxon>Dioscoreales</taxon>
        <taxon>Dioscoreaceae</taxon>
        <taxon>Dioscorea</taxon>
    </lineage>
</organism>
<evidence type="ECO:0000313" key="2">
    <source>
        <dbReference type="Proteomes" id="UP000827976"/>
    </source>
</evidence>
<comment type="caution">
    <text evidence="1">The sequence shown here is derived from an EMBL/GenBank/DDBJ whole genome shotgun (WGS) entry which is preliminary data.</text>
</comment>